<evidence type="ECO:0000256" key="1">
    <source>
        <dbReference type="ARBA" id="ARBA00006338"/>
    </source>
</evidence>
<protein>
    <submittedName>
        <fullName evidence="3">Uncharacterized protein</fullName>
    </submittedName>
</protein>
<dbReference type="PANTHER" id="PTHR32073:SF7">
    <property type="entry name" value="GH11358P"/>
    <property type="match status" value="1"/>
</dbReference>
<evidence type="ECO:0000256" key="2">
    <source>
        <dbReference type="SAM" id="MobiDB-lite"/>
    </source>
</evidence>
<dbReference type="Proteomes" id="UP000281553">
    <property type="component" value="Unassembled WGS sequence"/>
</dbReference>
<organism evidence="3 4">
    <name type="scientific">Dibothriocephalus latus</name>
    <name type="common">Fish tapeworm</name>
    <name type="synonym">Diphyllobothrium latum</name>
    <dbReference type="NCBI Taxonomy" id="60516"/>
    <lineage>
        <taxon>Eukaryota</taxon>
        <taxon>Metazoa</taxon>
        <taxon>Spiralia</taxon>
        <taxon>Lophotrochozoa</taxon>
        <taxon>Platyhelminthes</taxon>
        <taxon>Cestoda</taxon>
        <taxon>Eucestoda</taxon>
        <taxon>Diphyllobothriidea</taxon>
        <taxon>Diphyllobothriidae</taxon>
        <taxon>Dibothriocephalus</taxon>
    </lineage>
</organism>
<comment type="similarity">
    <text evidence="1">Belongs to the DIPK family.</text>
</comment>
<evidence type="ECO:0000313" key="3">
    <source>
        <dbReference type="EMBL" id="VDK40095.1"/>
    </source>
</evidence>
<dbReference type="EMBL" id="UYRU01006499">
    <property type="protein sequence ID" value="VDK40095.1"/>
    <property type="molecule type" value="Genomic_DNA"/>
</dbReference>
<feature type="compositionally biased region" description="Polar residues" evidence="2">
    <location>
        <begin position="137"/>
        <end position="146"/>
    </location>
</feature>
<feature type="region of interest" description="Disordered" evidence="2">
    <location>
        <begin position="137"/>
        <end position="157"/>
    </location>
</feature>
<proteinExistence type="inferred from homology"/>
<dbReference type="AlphaFoldDB" id="A0A3P6QIG4"/>
<gene>
    <name evidence="3" type="ORF">DILT_LOCUS1105</name>
</gene>
<sequence>MITVALFFALHVDSQFRKEDLEFEKCPACFGQSFCPQFFRGDVRLPAFHTSVLDLTQAYVGTDHRKYPVTLRRLYTPANSETVDAAVCRRGPRFTSSPDSPQAVEVLKKLKCIPHLAIWQWRPTSGAITSEALHESLSTAETVPSKSTEENLLGTGDEMSTGFSPLVRCASPRLFSLVQSR</sequence>
<name>A0A3P6QIG4_DIBLA</name>
<dbReference type="InterPro" id="IPR020519">
    <property type="entry name" value="DIPK2A/B"/>
</dbReference>
<dbReference type="PANTHER" id="PTHR32073">
    <property type="entry name" value="GH11358P"/>
    <property type="match status" value="1"/>
</dbReference>
<keyword evidence="4" id="KW-1185">Reference proteome</keyword>
<evidence type="ECO:0000313" key="4">
    <source>
        <dbReference type="Proteomes" id="UP000281553"/>
    </source>
</evidence>
<dbReference type="OrthoDB" id="10035316at2759"/>
<reference evidence="3 4" key="1">
    <citation type="submission" date="2018-11" db="EMBL/GenBank/DDBJ databases">
        <authorList>
            <consortium name="Pathogen Informatics"/>
        </authorList>
    </citation>
    <scope>NUCLEOTIDE SEQUENCE [LARGE SCALE GENOMIC DNA]</scope>
</reference>
<accession>A0A3P6QIG4</accession>